<dbReference type="Pfam" id="PF12638">
    <property type="entry name" value="Staygreen"/>
    <property type="match status" value="1"/>
</dbReference>
<evidence type="ECO:0000259" key="2">
    <source>
        <dbReference type="Pfam" id="PF12638"/>
    </source>
</evidence>
<protein>
    <recommendedName>
        <fullName evidence="2">Staygreen protein domain-containing protein</fullName>
    </recommendedName>
</protein>
<dbReference type="PANTHER" id="PTHR31750">
    <property type="entry name" value="PROTEIN STAY-GREEN 1, CHLOROPLASTIC-RELATED"/>
    <property type="match status" value="1"/>
</dbReference>
<gene>
    <name evidence="3" type="ORF">F7732_04190</name>
</gene>
<proteinExistence type="predicted"/>
<feature type="domain" description="Staygreen protein" evidence="2">
    <location>
        <begin position="3"/>
        <end position="149"/>
    </location>
</feature>
<evidence type="ECO:0000313" key="4">
    <source>
        <dbReference type="Proteomes" id="UP000441354"/>
    </source>
</evidence>
<dbReference type="EMBL" id="WBOT01000001">
    <property type="protein sequence ID" value="KAB2335775.1"/>
    <property type="molecule type" value="Genomic_DNA"/>
</dbReference>
<evidence type="ECO:0000256" key="1">
    <source>
        <dbReference type="ARBA" id="ARBA00022946"/>
    </source>
</evidence>
<sequence length="161" mass="18852">MEKFSPSKLHVCYLPPATAFRPVERRKYTLTHSDETGELFLSIGHDYDLSTVNMNVRDELAAEWLPQLGQYVLAGKFHISNGEYDQQYAHARYLIFQREADRALSALIYGDREFFSHYPWLLDSPIYIHFDSIYPEFHKMFYYGTPRQYLQKAVGPLTANS</sequence>
<organism evidence="3 4">
    <name type="scientific">Bacillus mesophilum</name>
    <dbReference type="NCBI Taxonomy" id="1071718"/>
    <lineage>
        <taxon>Bacteria</taxon>
        <taxon>Bacillati</taxon>
        <taxon>Bacillota</taxon>
        <taxon>Bacilli</taxon>
        <taxon>Bacillales</taxon>
        <taxon>Bacillaceae</taxon>
        <taxon>Bacillus</taxon>
    </lineage>
</organism>
<reference evidence="3 4" key="1">
    <citation type="journal article" date="2014" name="Arch. Microbiol.">
        <title>Bacillus mesophilum sp. nov., strain IITR-54T, a novel 4-chlorobiphenyl dechlorinating bacterium.</title>
        <authorList>
            <person name="Manickam N."/>
            <person name="Singh N.K."/>
            <person name="Bajaj A."/>
            <person name="Kumar R.M."/>
            <person name="Kaur G."/>
            <person name="Kaur N."/>
            <person name="Bala M."/>
            <person name="Kumar A."/>
            <person name="Mayilraj S."/>
        </authorList>
    </citation>
    <scope>NUCLEOTIDE SEQUENCE [LARGE SCALE GENOMIC DNA]</scope>
    <source>
        <strain evidence="3 4">IITR-54</strain>
    </source>
</reference>
<dbReference type="RefSeq" id="WP_151572380.1">
    <property type="nucleotide sequence ID" value="NZ_WBOT01000001.1"/>
</dbReference>
<comment type="caution">
    <text evidence="3">The sequence shown here is derived from an EMBL/GenBank/DDBJ whole genome shotgun (WGS) entry which is preliminary data.</text>
</comment>
<evidence type="ECO:0000313" key="3">
    <source>
        <dbReference type="EMBL" id="KAB2335775.1"/>
    </source>
</evidence>
<dbReference type="InterPro" id="IPR024438">
    <property type="entry name" value="Staygreen"/>
</dbReference>
<keyword evidence="1" id="KW-0809">Transit peptide</keyword>
<keyword evidence="4" id="KW-1185">Reference proteome</keyword>
<dbReference type="Proteomes" id="UP000441354">
    <property type="component" value="Unassembled WGS sequence"/>
</dbReference>
<dbReference type="PANTHER" id="PTHR31750:SF4">
    <property type="entry name" value="LP06106P"/>
    <property type="match status" value="1"/>
</dbReference>
<name>A0A7V7RQM6_9BACI</name>
<dbReference type="AlphaFoldDB" id="A0A7V7RQM6"/>
<accession>A0A7V7RQM6</accession>
<dbReference type="OrthoDB" id="1684395at2"/>